<dbReference type="CDD" id="cd17288">
    <property type="entry name" value="RMtype1_S_LlaAI06ORF1089P_TRD1-CR1_like"/>
    <property type="match status" value="1"/>
</dbReference>
<feature type="domain" description="Type I restriction modification DNA specificity" evidence="4">
    <location>
        <begin position="75"/>
        <end position="182"/>
    </location>
</feature>
<evidence type="ECO:0000256" key="1">
    <source>
        <dbReference type="ARBA" id="ARBA00010923"/>
    </source>
</evidence>
<dbReference type="Gene3D" id="3.90.220.20">
    <property type="entry name" value="DNA methylase specificity domains"/>
    <property type="match status" value="2"/>
</dbReference>
<dbReference type="InterPro" id="IPR044946">
    <property type="entry name" value="Restrct_endonuc_typeI_TRD_sf"/>
</dbReference>
<keyword evidence="5" id="KW-0378">Hydrolase</keyword>
<dbReference type="PANTHER" id="PTHR30408:SF12">
    <property type="entry name" value="TYPE I RESTRICTION ENZYME MJAVIII SPECIFICITY SUBUNIT"/>
    <property type="match status" value="1"/>
</dbReference>
<sequence>MNHHEFFSKSDSTQYQINKILIRVNNPVNVDENQLYNQIGIRSHAKGIFFKDPVSGKELGNKRVFWIEPDCFIVNIVFAWERAIARTSEQHKGYIASHRFPMYKANEEIVDLDYITFLFKTKKGQYLLELASPGGAGRNKTLGQNEFGKLEVTLPSLNSQKKIVKLLLLHDRKRQKQKEKVEELQQFKKGMMQKIFSQELRFKDEDGGEFGEWEEKKIGHVLKIKHGRDQKKIETPSGKFPILATGGIIGRTDTFIYDQESVLIGRKGTIDRPVFMDTPFWTVDTLFYSEIREDNSPKFIFYVFQDINWKLYNEASGVPSLSAKTIEAINITVPQHEEQKKIASYLSVIDRKIEKEKEKLMVLEEQKKGFMQGLFI</sequence>
<dbReference type="PANTHER" id="PTHR30408">
    <property type="entry name" value="TYPE-1 RESTRICTION ENZYME ECOKI SPECIFICITY PROTEIN"/>
    <property type="match status" value="1"/>
</dbReference>
<dbReference type="Pfam" id="PF01420">
    <property type="entry name" value="Methylase_S"/>
    <property type="match status" value="2"/>
</dbReference>
<dbReference type="InterPro" id="IPR000055">
    <property type="entry name" value="Restrct_endonuc_typeI_TRD"/>
</dbReference>
<gene>
    <name evidence="5" type="ORF">QOZ98_001352</name>
</gene>
<name>A0ABU0GUR0_9BACL</name>
<evidence type="ECO:0000313" key="5">
    <source>
        <dbReference type="EMBL" id="MDQ0428526.1"/>
    </source>
</evidence>
<evidence type="ECO:0000256" key="3">
    <source>
        <dbReference type="ARBA" id="ARBA00023125"/>
    </source>
</evidence>
<protein>
    <submittedName>
        <fullName evidence="5">Type I restriction enzyme S subunit</fullName>
        <ecNumber evidence="5">3.1.21.3</ecNumber>
    </submittedName>
</protein>
<keyword evidence="6" id="KW-1185">Reference proteome</keyword>
<feature type="domain" description="Type I restriction modification DNA specificity" evidence="4">
    <location>
        <begin position="212"/>
        <end position="364"/>
    </location>
</feature>
<dbReference type="Gene3D" id="1.10.287.1120">
    <property type="entry name" value="Bipartite methylase S protein"/>
    <property type="match status" value="1"/>
</dbReference>
<evidence type="ECO:0000313" key="6">
    <source>
        <dbReference type="Proteomes" id="UP001241988"/>
    </source>
</evidence>
<comment type="caution">
    <text evidence="5">The sequence shown here is derived from an EMBL/GenBank/DDBJ whole genome shotgun (WGS) entry which is preliminary data.</text>
</comment>
<dbReference type="SUPFAM" id="SSF116734">
    <property type="entry name" value="DNA methylase specificity domain"/>
    <property type="match status" value="2"/>
</dbReference>
<keyword evidence="2" id="KW-0680">Restriction system</keyword>
<evidence type="ECO:0000259" key="4">
    <source>
        <dbReference type="Pfam" id="PF01420"/>
    </source>
</evidence>
<dbReference type="InterPro" id="IPR052021">
    <property type="entry name" value="Type-I_RS_S_subunit"/>
</dbReference>
<keyword evidence="3" id="KW-0238">DNA-binding</keyword>
<dbReference type="GO" id="GO:0009035">
    <property type="term" value="F:type I site-specific deoxyribonuclease activity"/>
    <property type="evidence" value="ECO:0007669"/>
    <property type="project" value="UniProtKB-EC"/>
</dbReference>
<accession>A0ABU0GUR0</accession>
<reference evidence="5 6" key="1">
    <citation type="submission" date="2023-07" db="EMBL/GenBank/DDBJ databases">
        <title>Genomic Encyclopedia of Type Strains, Phase IV (KMG-IV): sequencing the most valuable type-strain genomes for metagenomic binning, comparative biology and taxonomic classification.</title>
        <authorList>
            <person name="Goeker M."/>
        </authorList>
    </citation>
    <scope>NUCLEOTIDE SEQUENCE [LARGE SCALE GENOMIC DNA]</scope>
    <source>
        <strain evidence="5 6">DSM 16419</strain>
    </source>
</reference>
<dbReference type="EMBL" id="JAUSWB010000003">
    <property type="protein sequence ID" value="MDQ0428526.1"/>
    <property type="molecule type" value="Genomic_DNA"/>
</dbReference>
<organism evidence="5 6">
    <name type="scientific">Planomicrobium stackebrandtii</name>
    <dbReference type="NCBI Taxonomy" id="253160"/>
    <lineage>
        <taxon>Bacteria</taxon>
        <taxon>Bacillati</taxon>
        <taxon>Bacillota</taxon>
        <taxon>Bacilli</taxon>
        <taxon>Bacillales</taxon>
        <taxon>Caryophanaceae</taxon>
        <taxon>Planomicrobium</taxon>
    </lineage>
</organism>
<dbReference type="EC" id="3.1.21.3" evidence="5"/>
<dbReference type="RefSeq" id="WP_308786700.1">
    <property type="nucleotide sequence ID" value="NZ_JAUSWB010000003.1"/>
</dbReference>
<evidence type="ECO:0000256" key="2">
    <source>
        <dbReference type="ARBA" id="ARBA00022747"/>
    </source>
</evidence>
<dbReference type="Proteomes" id="UP001241988">
    <property type="component" value="Unassembled WGS sequence"/>
</dbReference>
<proteinExistence type="inferred from homology"/>
<comment type="similarity">
    <text evidence="1">Belongs to the type-I restriction system S methylase family.</text>
</comment>